<dbReference type="AlphaFoldDB" id="A0A1M5J6B0"/>
<dbReference type="OrthoDB" id="4427988at2"/>
<reference evidence="2" key="1">
    <citation type="submission" date="2016-11" db="EMBL/GenBank/DDBJ databases">
        <authorList>
            <person name="Varghese N."/>
            <person name="Submissions S."/>
        </authorList>
    </citation>
    <scope>NUCLEOTIDE SEQUENCE [LARGE SCALE GENOMIC DNA]</scope>
    <source>
        <strain evidence="2">DSM 16579</strain>
    </source>
</reference>
<dbReference type="NCBIfam" id="NF041761">
    <property type="entry name" value="PtuB"/>
    <property type="match status" value="1"/>
</dbReference>
<dbReference type="InterPro" id="IPR053575">
    <property type="entry name" value="Retron_Ec78_HNH_endo"/>
</dbReference>
<accession>A0A1M5J6B0</accession>
<evidence type="ECO:0000313" key="1">
    <source>
        <dbReference type="EMBL" id="SHG35829.1"/>
    </source>
</evidence>
<evidence type="ECO:0000313" key="2">
    <source>
        <dbReference type="Proteomes" id="UP000184517"/>
    </source>
</evidence>
<organism evidence="1 2">
    <name type="scientific">Marinomonas polaris DSM 16579</name>
    <dbReference type="NCBI Taxonomy" id="1122206"/>
    <lineage>
        <taxon>Bacteria</taxon>
        <taxon>Pseudomonadati</taxon>
        <taxon>Pseudomonadota</taxon>
        <taxon>Gammaproteobacteria</taxon>
        <taxon>Oceanospirillales</taxon>
        <taxon>Oceanospirillaceae</taxon>
        <taxon>Marinomonas</taxon>
    </lineage>
</organism>
<dbReference type="EMBL" id="FQVF01000020">
    <property type="protein sequence ID" value="SHG35829.1"/>
    <property type="molecule type" value="Genomic_DNA"/>
</dbReference>
<gene>
    <name evidence="1" type="ORF">SAMN02745753_03780</name>
</gene>
<dbReference type="STRING" id="1122206.SAMN02745753_03780"/>
<name>A0A1M5J6B0_9GAMM</name>
<sequence length="212" mass="24817">MHKLVRPIPPLCLSQYQHGRDNWSNVTPDHKSEIWLKLDEMQQHRCAYCEAAIKTDRNTSNSHIEHLRQRRSFSQGTFLWSNLFGSCNREDSCGKHKDNLPPYSHQDLIKMDEEDPEHFFEFLPDGNVVPVKGLRPEDKHRAEETIRIFNLNGALRQIRETAIKGYLQTAEELVTYVEEFEEVDWLPLLQDELNQIKDLPFTTAIKHTLLPA</sequence>
<dbReference type="Gene3D" id="1.10.30.50">
    <property type="match status" value="1"/>
</dbReference>
<keyword evidence="2" id="KW-1185">Reference proteome</keyword>
<dbReference type="InterPro" id="IPR013467">
    <property type="entry name" value="HNH78-like"/>
</dbReference>
<dbReference type="NCBIfam" id="TIGR02646">
    <property type="entry name" value="retron system putative HNH endonuclease"/>
    <property type="match status" value="1"/>
</dbReference>
<protein>
    <submittedName>
        <fullName evidence="1">TIGR02646 family protein</fullName>
    </submittedName>
</protein>
<dbReference type="RefSeq" id="WP_072841214.1">
    <property type="nucleotide sequence ID" value="NZ_FQVF01000020.1"/>
</dbReference>
<dbReference type="Proteomes" id="UP000184517">
    <property type="component" value="Unassembled WGS sequence"/>
</dbReference>
<proteinExistence type="predicted"/>